<feature type="transmembrane region" description="Helical" evidence="2">
    <location>
        <begin position="33"/>
        <end position="51"/>
    </location>
</feature>
<keyword evidence="2" id="KW-0812">Transmembrane</keyword>
<proteinExistence type="predicted"/>
<dbReference type="Pfam" id="PF05170">
    <property type="entry name" value="AsmA"/>
    <property type="match status" value="1"/>
</dbReference>
<dbReference type="InterPro" id="IPR052894">
    <property type="entry name" value="AsmA-related"/>
</dbReference>
<gene>
    <name evidence="4" type="ORF">GCM10008023_13950</name>
</gene>
<evidence type="ECO:0000313" key="5">
    <source>
        <dbReference type="Proteomes" id="UP000652430"/>
    </source>
</evidence>
<reference evidence="5" key="1">
    <citation type="journal article" date="2019" name="Int. J. Syst. Evol. Microbiol.">
        <title>The Global Catalogue of Microorganisms (GCM) 10K type strain sequencing project: providing services to taxonomists for standard genome sequencing and annotation.</title>
        <authorList>
            <consortium name="The Broad Institute Genomics Platform"/>
            <consortium name="The Broad Institute Genome Sequencing Center for Infectious Disease"/>
            <person name="Wu L."/>
            <person name="Ma J."/>
        </authorList>
    </citation>
    <scope>NUCLEOTIDE SEQUENCE [LARGE SCALE GENOMIC DNA]</scope>
    <source>
        <strain evidence="5">CGMCC 1.8957</strain>
    </source>
</reference>
<keyword evidence="2" id="KW-1133">Transmembrane helix</keyword>
<evidence type="ECO:0000259" key="3">
    <source>
        <dbReference type="Pfam" id="PF05170"/>
    </source>
</evidence>
<dbReference type="EMBL" id="BNAQ01000002">
    <property type="protein sequence ID" value="GHH13535.1"/>
    <property type="molecule type" value="Genomic_DNA"/>
</dbReference>
<dbReference type="Proteomes" id="UP000652430">
    <property type="component" value="Unassembled WGS sequence"/>
</dbReference>
<evidence type="ECO:0000256" key="2">
    <source>
        <dbReference type="SAM" id="Phobius"/>
    </source>
</evidence>
<evidence type="ECO:0000256" key="1">
    <source>
        <dbReference type="SAM" id="MobiDB-lite"/>
    </source>
</evidence>
<keyword evidence="2" id="KW-0472">Membrane</keyword>
<dbReference type="InterPro" id="IPR007844">
    <property type="entry name" value="AsmA"/>
</dbReference>
<comment type="caution">
    <text evidence="4">The sequence shown here is derived from an EMBL/GenBank/DDBJ whole genome shotgun (WGS) entry which is preliminary data.</text>
</comment>
<feature type="region of interest" description="Disordered" evidence="1">
    <location>
        <begin position="671"/>
        <end position="695"/>
    </location>
</feature>
<feature type="domain" description="AsmA" evidence="3">
    <location>
        <begin position="308"/>
        <end position="518"/>
    </location>
</feature>
<organism evidence="4 5">
    <name type="scientific">Sphingomonas glacialis</name>
    <dbReference type="NCBI Taxonomy" id="658225"/>
    <lineage>
        <taxon>Bacteria</taxon>
        <taxon>Pseudomonadati</taxon>
        <taxon>Pseudomonadota</taxon>
        <taxon>Alphaproteobacteria</taxon>
        <taxon>Sphingomonadales</taxon>
        <taxon>Sphingomonadaceae</taxon>
        <taxon>Sphingomonas</taxon>
    </lineage>
</organism>
<dbReference type="PANTHER" id="PTHR30441">
    <property type="entry name" value="DUF748 DOMAIN-CONTAINING PROTEIN"/>
    <property type="match status" value="1"/>
</dbReference>
<accession>A0ABQ3LEC6</accession>
<dbReference type="PANTHER" id="PTHR30441:SF9">
    <property type="entry name" value="ASMA FAMILY PROTEIN YHJG"/>
    <property type="match status" value="1"/>
</dbReference>
<keyword evidence="5" id="KW-1185">Reference proteome</keyword>
<protein>
    <recommendedName>
        <fullName evidence="3">AsmA domain-containing protein</fullName>
    </recommendedName>
</protein>
<name>A0ABQ3LEC6_9SPHN</name>
<sequence length="702" mass="74805">MTEIPAATANAPEGDRATVETPAQRRWRIVRNVLLAILAVLFAIWLVLYITKGRFLKPAFERVVGSLTHRTVGVRGDFQLFFDPFQIKFLAEGLTISNPSWASKPNLFETKKVDTRIAPLSLLFGKRRLYFLDLADGAVDLEWSPDHSTNSWTFSQTKGGKPLAFPTIDRATLAGTTVRYRDTRMRLLADLTFATIKSTDAKIGDKVDFTGNGVVRDTPFTLSGALLSPDQTVARGANTLTMTAHAAHNVIDVAGTLPSLAEIEKVPLDVTARGRNMAELLHIIGVTIPQSRTYVLKAQLVKTGTTYAFTHLRGRFGASDLAGRFTVENIAPRIHIAATLASKKVDIIDLAPFIGYNPDLIAAKGVQAAAAATGAAPARLLPDASLDIAALHAFDADLKWTVGTVRSKNVPVSNIDLTLALKDSVLKLSPLTFSMARGNVASDIILDTRRRPTQASYDIRLASTPMGRLLAGFGVAEAGTTGTIKGRIQLVGSGDSLHDSLANANGRIAFVMPAGSFWTRNVQLSELDIGTFVQKMFQDKLKEPVRINCGLVAFTVRKGAAAADPILIDTSKNVIAATGGFSFGTEALDLAFRADGKKFSLLSAQSPVGLNGHFAKPRISVISPDLIGRAGTGLGLALLATPPAALLAFIDVGDAKAAACAPILAAKPAAAQRTTKGKPRDDVGNGTPEQGAGKRKKFLGIF</sequence>
<evidence type="ECO:0000313" key="4">
    <source>
        <dbReference type="EMBL" id="GHH13535.1"/>
    </source>
</evidence>